<accession>A0A0F9Q0X6</accession>
<sequence>MIKKIIFLLCLLLLAGVCPAAMTAQEVDIDWGSSRTYSKYVDNPLRLWVQEVETIIETWTLEGSAGVLTFVNGGSISNATDTALIFLEEDEDIKWTFGATSIVATSSTGIVLFDYGAIVPAANQMLLTPSSTLVGTVTGTIRYDTEDNVFYGRTNAAEINLGAGAGAPAGGDTTMQYNNGGSAFGAITTIIWDDTNLEFANDQAAAWGTAGDWLSDFDDSVADQMLWRTANTQAIATTDPMFQILVDTGNANGTGMTADQDVFGVAKGSQGSNVDLFVVDEDGDVTIANDLSVGGSMTVTGAFYQADLAAAASGNTNLTINAGLSGTGTITIGNSSTGKITTDNLVELLGDVELGDTLASDTLSILAKLDQDLYLDDDVTDSPALVLRDTGEATCSIVKKNGATGDTTVTIGASSDLSILVGNLSVGDGSGAGTAPMDGLDLFVAGDVEFDGSVQLDGAVTAASTLTVTGTATFNGDVAINDQIAVALNANDEEILVTGTATTVTADNLVEFVMAAQTTNTYLLALTQTPDGDADNDYLILADNTGTGVVFKVENGGTTTWALDPASQIIVGSSANTTTDGAVNIDHATLTSGSEAMNIKVVATNTSTNAQAIVIDLDDDITTGGDLVGIEIQASDNDSDGTVIGLQTLGVLDVGWNAEVGAAKKAATIDAASVDSTQTAGIVDIEFDSLTTNSEAINIKATLLTAAGGVNVAGMEIELANDGNSGSDILYGLIINVTDSTATGKEKGIYVKGTGIDAAFQADFGYIRVGTGGTPTVTPGDDDIYAEGTIEADAGLSIGTTLLQNVTVNLTATEIRALVATPKELVAAPSAGELLEFVSATLILDKGTSVFTETGANDNLAIEYDGGSAAAASETIEMTGFIDQNADFTTRAIPVKDPIDAAGDVVAKNLVLVGLDDELGGNGENDSQLTVIITYRVISALGL</sequence>
<name>A0A0F9Q0X6_9ZZZZ</name>
<proteinExistence type="predicted"/>
<dbReference type="EMBL" id="LAZR01004631">
    <property type="protein sequence ID" value="KKN06906.1"/>
    <property type="molecule type" value="Genomic_DNA"/>
</dbReference>
<protein>
    <submittedName>
        <fullName evidence="1">Uncharacterized protein</fullName>
    </submittedName>
</protein>
<comment type="caution">
    <text evidence="1">The sequence shown here is derived from an EMBL/GenBank/DDBJ whole genome shotgun (WGS) entry which is preliminary data.</text>
</comment>
<organism evidence="1">
    <name type="scientific">marine sediment metagenome</name>
    <dbReference type="NCBI Taxonomy" id="412755"/>
    <lineage>
        <taxon>unclassified sequences</taxon>
        <taxon>metagenomes</taxon>
        <taxon>ecological metagenomes</taxon>
    </lineage>
</organism>
<gene>
    <name evidence="1" type="ORF">LCGC14_1072510</name>
</gene>
<dbReference type="AlphaFoldDB" id="A0A0F9Q0X6"/>
<evidence type="ECO:0000313" key="1">
    <source>
        <dbReference type="EMBL" id="KKN06906.1"/>
    </source>
</evidence>
<reference evidence="1" key="1">
    <citation type="journal article" date="2015" name="Nature">
        <title>Complex archaea that bridge the gap between prokaryotes and eukaryotes.</title>
        <authorList>
            <person name="Spang A."/>
            <person name="Saw J.H."/>
            <person name="Jorgensen S.L."/>
            <person name="Zaremba-Niedzwiedzka K."/>
            <person name="Martijn J."/>
            <person name="Lind A.E."/>
            <person name="van Eijk R."/>
            <person name="Schleper C."/>
            <person name="Guy L."/>
            <person name="Ettema T.J."/>
        </authorList>
    </citation>
    <scope>NUCLEOTIDE SEQUENCE</scope>
</reference>